<dbReference type="OrthoDB" id="3060725at2759"/>
<keyword evidence="2" id="KW-1185">Reference proteome</keyword>
<dbReference type="AlphaFoldDB" id="A0A2H3IZ89"/>
<evidence type="ECO:0000313" key="2">
    <source>
        <dbReference type="Proteomes" id="UP000218811"/>
    </source>
</evidence>
<accession>A0A2H3IZ89</accession>
<reference evidence="1 2" key="1">
    <citation type="journal article" date="2012" name="Science">
        <title>The Paleozoic origin of enzymatic lignin decomposition reconstructed from 31 fungal genomes.</title>
        <authorList>
            <person name="Floudas D."/>
            <person name="Binder M."/>
            <person name="Riley R."/>
            <person name="Barry K."/>
            <person name="Blanchette R.A."/>
            <person name="Henrissat B."/>
            <person name="Martinez A.T."/>
            <person name="Otillar R."/>
            <person name="Spatafora J.W."/>
            <person name="Yadav J.S."/>
            <person name="Aerts A."/>
            <person name="Benoit I."/>
            <person name="Boyd A."/>
            <person name="Carlson A."/>
            <person name="Copeland A."/>
            <person name="Coutinho P.M."/>
            <person name="de Vries R.P."/>
            <person name="Ferreira P."/>
            <person name="Findley K."/>
            <person name="Foster B."/>
            <person name="Gaskell J."/>
            <person name="Glotzer D."/>
            <person name="Gorecki P."/>
            <person name="Heitman J."/>
            <person name="Hesse C."/>
            <person name="Hori C."/>
            <person name="Igarashi K."/>
            <person name="Jurgens J.A."/>
            <person name="Kallen N."/>
            <person name="Kersten P."/>
            <person name="Kohler A."/>
            <person name="Kuees U."/>
            <person name="Kumar T.K.A."/>
            <person name="Kuo A."/>
            <person name="LaButti K."/>
            <person name="Larrondo L.F."/>
            <person name="Lindquist E."/>
            <person name="Ling A."/>
            <person name="Lombard V."/>
            <person name="Lucas S."/>
            <person name="Lundell T."/>
            <person name="Martin R."/>
            <person name="McLaughlin D.J."/>
            <person name="Morgenstern I."/>
            <person name="Morin E."/>
            <person name="Murat C."/>
            <person name="Nagy L.G."/>
            <person name="Nolan M."/>
            <person name="Ohm R.A."/>
            <person name="Patyshakuliyeva A."/>
            <person name="Rokas A."/>
            <person name="Ruiz-Duenas F.J."/>
            <person name="Sabat G."/>
            <person name="Salamov A."/>
            <person name="Samejima M."/>
            <person name="Schmutz J."/>
            <person name="Slot J.C."/>
            <person name="St John F."/>
            <person name="Stenlid J."/>
            <person name="Sun H."/>
            <person name="Sun S."/>
            <person name="Syed K."/>
            <person name="Tsang A."/>
            <person name="Wiebenga A."/>
            <person name="Young D."/>
            <person name="Pisabarro A."/>
            <person name="Eastwood D.C."/>
            <person name="Martin F."/>
            <person name="Cullen D."/>
            <person name="Grigoriev I.V."/>
            <person name="Hibbett D.S."/>
        </authorList>
    </citation>
    <scope>NUCLEOTIDE SEQUENCE [LARGE SCALE GENOMIC DNA]</scope>
    <source>
        <strain evidence="1 2">MD-104</strain>
    </source>
</reference>
<evidence type="ECO:0000313" key="1">
    <source>
        <dbReference type="EMBL" id="PCH35310.1"/>
    </source>
</evidence>
<gene>
    <name evidence="1" type="ORF">WOLCODRAFT_27782</name>
</gene>
<protein>
    <submittedName>
        <fullName evidence="1">Uncharacterized protein</fullName>
    </submittedName>
</protein>
<sequence length="96" mass="10873">MYEKIRPGTIVLENTTLHCWVFSDMLKCSNTTRSRTPAVRKTYQVIAKSVRVLVESTVPAERPTIPTLPAFKPANNNAQAAFKIFHVSPTKRQKML</sequence>
<name>A0A2H3IZ89_WOLCO</name>
<dbReference type="Proteomes" id="UP000218811">
    <property type="component" value="Unassembled WGS sequence"/>
</dbReference>
<dbReference type="EMBL" id="KB467843">
    <property type="protein sequence ID" value="PCH35310.1"/>
    <property type="molecule type" value="Genomic_DNA"/>
</dbReference>
<organism evidence="1 2">
    <name type="scientific">Wolfiporia cocos (strain MD-104)</name>
    <name type="common">Brown rot fungus</name>
    <dbReference type="NCBI Taxonomy" id="742152"/>
    <lineage>
        <taxon>Eukaryota</taxon>
        <taxon>Fungi</taxon>
        <taxon>Dikarya</taxon>
        <taxon>Basidiomycota</taxon>
        <taxon>Agaricomycotina</taxon>
        <taxon>Agaricomycetes</taxon>
        <taxon>Polyporales</taxon>
        <taxon>Phaeolaceae</taxon>
        <taxon>Wolfiporia</taxon>
    </lineage>
</organism>
<proteinExistence type="predicted"/>